<feature type="transmembrane region" description="Helical" evidence="1">
    <location>
        <begin position="33"/>
        <end position="62"/>
    </location>
</feature>
<keyword evidence="1" id="KW-1133">Transmembrane helix</keyword>
<feature type="transmembrane region" description="Helical" evidence="1">
    <location>
        <begin position="83"/>
        <end position="101"/>
    </location>
</feature>
<organism evidence="2 3">
    <name type="scientific">Forsythia ovata</name>
    <dbReference type="NCBI Taxonomy" id="205694"/>
    <lineage>
        <taxon>Eukaryota</taxon>
        <taxon>Viridiplantae</taxon>
        <taxon>Streptophyta</taxon>
        <taxon>Embryophyta</taxon>
        <taxon>Tracheophyta</taxon>
        <taxon>Spermatophyta</taxon>
        <taxon>Magnoliopsida</taxon>
        <taxon>eudicotyledons</taxon>
        <taxon>Gunneridae</taxon>
        <taxon>Pentapetalae</taxon>
        <taxon>asterids</taxon>
        <taxon>lamiids</taxon>
        <taxon>Lamiales</taxon>
        <taxon>Oleaceae</taxon>
        <taxon>Forsythieae</taxon>
        <taxon>Forsythia</taxon>
    </lineage>
</organism>
<evidence type="ECO:0000256" key="1">
    <source>
        <dbReference type="SAM" id="Phobius"/>
    </source>
</evidence>
<reference evidence="3" key="1">
    <citation type="submission" date="2024-07" db="EMBL/GenBank/DDBJ databases">
        <title>Two chromosome-level genome assemblies of Korean endemic species Abeliophyllum distichum and Forsythia ovata (Oleaceae).</title>
        <authorList>
            <person name="Jang H."/>
        </authorList>
    </citation>
    <scope>NUCLEOTIDE SEQUENCE [LARGE SCALE GENOMIC DNA]</scope>
</reference>
<name>A0ABD1QLD5_9LAMI</name>
<gene>
    <name evidence="2" type="ORF">Fot_46062</name>
</gene>
<keyword evidence="1" id="KW-0472">Membrane</keyword>
<comment type="caution">
    <text evidence="2">The sequence shown here is derived from an EMBL/GenBank/DDBJ whole genome shotgun (WGS) entry which is preliminary data.</text>
</comment>
<dbReference type="EMBL" id="JBFOLJ010000014">
    <property type="protein sequence ID" value="KAL2477048.1"/>
    <property type="molecule type" value="Genomic_DNA"/>
</dbReference>
<evidence type="ECO:0000313" key="2">
    <source>
        <dbReference type="EMBL" id="KAL2477048.1"/>
    </source>
</evidence>
<evidence type="ECO:0000313" key="3">
    <source>
        <dbReference type="Proteomes" id="UP001604277"/>
    </source>
</evidence>
<protein>
    <submittedName>
        <fullName evidence="2">Uncharacterized protein</fullName>
    </submittedName>
</protein>
<sequence>MSVKITMIGTEVLVLSLSKYGQTYIPSATRVSIHLSCFVGTTFAASSFFKSLLVLTEFNFLLGRRHQGQVGSKRFLRFGRRHDTLNMVVFIFLLVVGGFGIDSNGGPAAMKTSGYDKL</sequence>
<dbReference type="AlphaFoldDB" id="A0ABD1QLD5"/>
<accession>A0ABD1QLD5</accession>
<dbReference type="Proteomes" id="UP001604277">
    <property type="component" value="Unassembled WGS sequence"/>
</dbReference>
<keyword evidence="1" id="KW-0812">Transmembrane</keyword>
<proteinExistence type="predicted"/>
<keyword evidence="3" id="KW-1185">Reference proteome</keyword>